<evidence type="ECO:0000256" key="5">
    <source>
        <dbReference type="SAM" id="MobiDB-lite"/>
    </source>
</evidence>
<dbReference type="RefSeq" id="WP_128700492.1">
    <property type="nucleotide sequence ID" value="NZ_CP019384.1"/>
</dbReference>
<dbReference type="PANTHER" id="PTHR33507:SF4">
    <property type="entry name" value="NODULATION COMPETITIVENESS PROTEIN NFED"/>
    <property type="match status" value="1"/>
</dbReference>
<dbReference type="InterPro" id="IPR002810">
    <property type="entry name" value="NfeD-like_C"/>
</dbReference>
<dbReference type="Gene3D" id="2.40.50.140">
    <property type="entry name" value="Nucleic acid-binding proteins"/>
    <property type="match status" value="1"/>
</dbReference>
<dbReference type="EMBL" id="CP019384">
    <property type="protein sequence ID" value="QAT17594.1"/>
    <property type="molecule type" value="Genomic_DNA"/>
</dbReference>
<dbReference type="InterPro" id="IPR056738">
    <property type="entry name" value="NfeD1b_N"/>
</dbReference>
<feature type="domain" description="NfeD1b N-terminal" evidence="9">
    <location>
        <begin position="54"/>
        <end position="166"/>
    </location>
</feature>
<keyword evidence="2 6" id="KW-0812">Transmembrane</keyword>
<accession>A0A410P6L7</accession>
<dbReference type="Proteomes" id="UP000287243">
    <property type="component" value="Chromosome"/>
</dbReference>
<dbReference type="Pfam" id="PF25145">
    <property type="entry name" value="NfeD1b_N"/>
    <property type="match status" value="1"/>
</dbReference>
<dbReference type="SUPFAM" id="SSF141322">
    <property type="entry name" value="NfeD domain-like"/>
    <property type="match status" value="1"/>
</dbReference>
<dbReference type="InterPro" id="IPR056739">
    <property type="entry name" value="NfeD_membrane"/>
</dbReference>
<evidence type="ECO:0000256" key="2">
    <source>
        <dbReference type="ARBA" id="ARBA00022692"/>
    </source>
</evidence>
<evidence type="ECO:0000256" key="4">
    <source>
        <dbReference type="ARBA" id="ARBA00023136"/>
    </source>
</evidence>
<feature type="transmembrane region" description="Helical" evidence="6">
    <location>
        <begin position="396"/>
        <end position="419"/>
    </location>
</feature>
<dbReference type="Gene3D" id="3.90.226.10">
    <property type="entry name" value="2-enoyl-CoA Hydratase, Chain A, domain 1"/>
    <property type="match status" value="1"/>
</dbReference>
<dbReference type="InterPro" id="IPR052165">
    <property type="entry name" value="Membrane_assoc_protease"/>
</dbReference>
<dbReference type="GO" id="GO:0016020">
    <property type="term" value="C:membrane"/>
    <property type="evidence" value="ECO:0007669"/>
    <property type="project" value="UniProtKB-SubCell"/>
</dbReference>
<dbReference type="InterPro" id="IPR012340">
    <property type="entry name" value="NA-bd_OB-fold"/>
</dbReference>
<keyword evidence="3 6" id="KW-1133">Transmembrane helix</keyword>
<proteinExistence type="predicted"/>
<name>A0A410P6L7_VELA1</name>
<dbReference type="CDD" id="cd07020">
    <property type="entry name" value="Clp_protease_NfeD_1"/>
    <property type="match status" value="1"/>
</dbReference>
<feature type="transmembrane region" description="Helical" evidence="6">
    <location>
        <begin position="373"/>
        <end position="390"/>
    </location>
</feature>
<organism evidence="10 11">
    <name type="scientific">Velamenicoccus archaeovorus</name>
    <dbReference type="NCBI Taxonomy" id="1930593"/>
    <lineage>
        <taxon>Bacteria</taxon>
        <taxon>Pseudomonadati</taxon>
        <taxon>Candidatus Omnitrophota</taxon>
        <taxon>Candidatus Velamenicoccus</taxon>
    </lineage>
</organism>
<dbReference type="PANTHER" id="PTHR33507">
    <property type="entry name" value="INNER MEMBRANE PROTEIN YBBJ"/>
    <property type="match status" value="1"/>
</dbReference>
<dbReference type="AlphaFoldDB" id="A0A410P6L7"/>
<dbReference type="Pfam" id="PF24961">
    <property type="entry name" value="NfeD_membrane"/>
    <property type="match status" value="1"/>
</dbReference>
<evidence type="ECO:0000259" key="9">
    <source>
        <dbReference type="Pfam" id="PF25145"/>
    </source>
</evidence>
<gene>
    <name evidence="10" type="ORF">BU251_07625</name>
</gene>
<evidence type="ECO:0000259" key="7">
    <source>
        <dbReference type="Pfam" id="PF01957"/>
    </source>
</evidence>
<comment type="subcellular location">
    <subcellularLocation>
        <location evidence="1">Membrane</location>
        <topology evidence="1">Multi-pass membrane protein</topology>
    </subcellularLocation>
</comment>
<dbReference type="InterPro" id="IPR029045">
    <property type="entry name" value="ClpP/crotonase-like_dom_sf"/>
</dbReference>
<feature type="transmembrane region" description="Helical" evidence="6">
    <location>
        <begin position="297"/>
        <end position="316"/>
    </location>
</feature>
<evidence type="ECO:0000256" key="3">
    <source>
        <dbReference type="ARBA" id="ARBA00022989"/>
    </source>
</evidence>
<reference evidence="10 11" key="1">
    <citation type="submission" date="2017-01" db="EMBL/GenBank/DDBJ databases">
        <title>First insights into the biology of 'candidatus Vampirococcus archaeovorus'.</title>
        <authorList>
            <person name="Kizina J."/>
            <person name="Jordan S."/>
            <person name="Stueber K."/>
            <person name="Reinhardt R."/>
            <person name="Harder J."/>
        </authorList>
    </citation>
    <scope>NUCLEOTIDE SEQUENCE [LARGE SCALE GENOMIC DNA]</scope>
    <source>
        <strain evidence="10 11">LiM</strain>
    </source>
</reference>
<evidence type="ECO:0000313" key="10">
    <source>
        <dbReference type="EMBL" id="QAT17594.1"/>
    </source>
</evidence>
<keyword evidence="4 6" id="KW-0472">Membrane</keyword>
<dbReference type="Pfam" id="PF01957">
    <property type="entry name" value="NfeD"/>
    <property type="match status" value="1"/>
</dbReference>
<feature type="domain" description="NfeD integral membrane" evidence="8">
    <location>
        <begin position="301"/>
        <end position="420"/>
    </location>
</feature>
<dbReference type="SUPFAM" id="SSF52096">
    <property type="entry name" value="ClpP/crotonase"/>
    <property type="match status" value="1"/>
</dbReference>
<dbReference type="OrthoDB" id="9806253at2"/>
<keyword evidence="11" id="KW-1185">Reference proteome</keyword>
<feature type="transmembrane region" description="Helical" evidence="6">
    <location>
        <begin position="348"/>
        <end position="366"/>
    </location>
</feature>
<evidence type="ECO:0000313" key="11">
    <source>
        <dbReference type="Proteomes" id="UP000287243"/>
    </source>
</evidence>
<feature type="domain" description="NfeD-like C-terminal" evidence="7">
    <location>
        <begin position="435"/>
        <end position="493"/>
    </location>
</feature>
<protein>
    <submittedName>
        <fullName evidence="10">Uncharacterized protein</fullName>
    </submittedName>
</protein>
<sequence>MKTFAPLFKSRRRQAFILVLLLGILFSVLPPSFSTPQPQTQDQFLILTIDNKIIGPVVADYIDKGITRAEDDGYQGVIIILDTPGGLLESTRAIVKKIMNASIPIITYIAPSGSRAGSAGVFITLASHVAAMAPSTNIGAAHPVGVNGEKGEDRPLKKAIEELTETLRSQKKQKISPRTKEKQSPQNEEAPAPQTGNVMEDKVLNDTVAWVETIAKNRKRNVEWAKETVLKSVSATEKEAMDKGIIDFIAIDTNDLLKKLDGRQIVIADNKTVILNTKNALLHRTNLTTRQNILNTLINPNIAYILMMIGFLGLFIEITHPGVIFPGVAGVISLVMAFYAFAILPVNFAGFLLIGLAIILFIAEALTPATFGLLTLAGIVSMLLGSLMLIDSSFSGLTISLNIILPLVLSVAAIAIFLVTNVVRAHRRKIMTGAESLPGTEGKAGTDMAPDAEGQVFVNGEIWSAINKGPLPIAKDEKIKVIGIDKVKLLVTK</sequence>
<evidence type="ECO:0000256" key="1">
    <source>
        <dbReference type="ARBA" id="ARBA00004141"/>
    </source>
</evidence>
<feature type="region of interest" description="Disordered" evidence="5">
    <location>
        <begin position="167"/>
        <end position="199"/>
    </location>
</feature>
<evidence type="ECO:0000259" key="8">
    <source>
        <dbReference type="Pfam" id="PF24961"/>
    </source>
</evidence>
<evidence type="ECO:0000256" key="6">
    <source>
        <dbReference type="SAM" id="Phobius"/>
    </source>
</evidence>
<dbReference type="KEGG" id="vai:BU251_07625"/>